<protein>
    <recommendedName>
        <fullName evidence="10">Cytochrome P450</fullName>
    </recommendedName>
</protein>
<gene>
    <name evidence="8" type="ORF">PEGY_LOCUS7112</name>
</gene>
<keyword evidence="7" id="KW-0503">Monooxygenase</keyword>
<dbReference type="InterPro" id="IPR050121">
    <property type="entry name" value="Cytochrome_P450_monoxygenase"/>
</dbReference>
<organism evidence="8 9">
    <name type="scientific">Penicillium egyptiacum</name>
    <dbReference type="NCBI Taxonomy" id="1303716"/>
    <lineage>
        <taxon>Eukaryota</taxon>
        <taxon>Fungi</taxon>
        <taxon>Dikarya</taxon>
        <taxon>Ascomycota</taxon>
        <taxon>Pezizomycotina</taxon>
        <taxon>Eurotiomycetes</taxon>
        <taxon>Eurotiomycetidae</taxon>
        <taxon>Eurotiales</taxon>
        <taxon>Aspergillaceae</taxon>
        <taxon>Penicillium</taxon>
    </lineage>
</organism>
<dbReference type="CDD" id="cd11060">
    <property type="entry name" value="CYP57A1-like"/>
    <property type="match status" value="1"/>
</dbReference>
<comment type="caution">
    <text evidence="8">The sequence shown here is derived from an EMBL/GenBank/DDBJ whole genome shotgun (WGS) entry which is preliminary data.</text>
</comment>
<dbReference type="GO" id="GO:0020037">
    <property type="term" value="F:heme binding"/>
    <property type="evidence" value="ECO:0007669"/>
    <property type="project" value="InterPro"/>
</dbReference>
<evidence type="ECO:0000256" key="1">
    <source>
        <dbReference type="ARBA" id="ARBA00001971"/>
    </source>
</evidence>
<feature type="binding site" description="axial binding residue" evidence="6">
    <location>
        <position position="436"/>
    </location>
    <ligand>
        <name>heme</name>
        <dbReference type="ChEBI" id="CHEBI:30413"/>
    </ligand>
    <ligandPart>
        <name>Fe</name>
        <dbReference type="ChEBI" id="CHEBI:18248"/>
    </ligandPart>
</feature>
<evidence type="ECO:0000256" key="3">
    <source>
        <dbReference type="ARBA" id="ARBA00022723"/>
    </source>
</evidence>
<dbReference type="GO" id="GO:0005506">
    <property type="term" value="F:iron ion binding"/>
    <property type="evidence" value="ECO:0007669"/>
    <property type="project" value="InterPro"/>
</dbReference>
<dbReference type="InterPro" id="IPR036396">
    <property type="entry name" value="Cyt_P450_sf"/>
</dbReference>
<dbReference type="Gene3D" id="1.10.630.10">
    <property type="entry name" value="Cytochrome P450"/>
    <property type="match status" value="1"/>
</dbReference>
<keyword evidence="3 6" id="KW-0479">Metal-binding</keyword>
<dbReference type="InterPro" id="IPR017972">
    <property type="entry name" value="Cyt_P450_CS"/>
</dbReference>
<evidence type="ECO:0000256" key="2">
    <source>
        <dbReference type="ARBA" id="ARBA00010617"/>
    </source>
</evidence>
<dbReference type="PANTHER" id="PTHR24305:SF190">
    <property type="entry name" value="P450, PUTATIVE (EUROFUNG)-RELATED"/>
    <property type="match status" value="1"/>
</dbReference>
<dbReference type="OrthoDB" id="3934656at2759"/>
<keyword evidence="6 7" id="KW-0349">Heme</keyword>
<evidence type="ECO:0008006" key="10">
    <source>
        <dbReference type="Google" id="ProtNLM"/>
    </source>
</evidence>
<proteinExistence type="inferred from homology"/>
<sequence length="487" mass="55549">MCPEYLAIVFGSVFFIIVSRRIYVAFWGPLNDIPGPFWAKFTRLWEVYALIPGDFERKLIALHRFYGPIVRIGPNKCSIDDPDAVKIIYGLGKPFVKTSYYSAFTDVDKTSLFSEREPSIHAGMRRRIAKLYSLTNLLSYEAFVDQCTATLEDKFRKFCIEQRPIEMGAFLQYYAFDVIGSITAGHPFGLMEKEGDDGIIGQIHRATLYSSFIGIVPDLHYWYQKVLDKLRPYGVNSSRAELLDFVNFHIGQRRRGITPNDKNDFLTKLLLLEKEGANTHADTQVSCRSNIAAGSDTTAISLGAILYHLIQNQGKMEKLRDEIDKKWAAGELSDPITFKQSQELPYLQAVIKEGLRMHPAIAVVLARCVPRGGAVICGKYLPENTEVGINAWVAHRNEKVFPESTAFRPERWLGPKTEISRMDSYFASFGFGSRTCIGRHISFLEISKLVPQLIRKHDFELEPPNMEWVVKSHVFAKQRFHCKIKQR</sequence>
<comment type="similarity">
    <text evidence="2 7">Belongs to the cytochrome P450 family.</text>
</comment>
<dbReference type="PRINTS" id="PR00465">
    <property type="entry name" value="EP450IV"/>
</dbReference>
<evidence type="ECO:0000256" key="4">
    <source>
        <dbReference type="ARBA" id="ARBA00023002"/>
    </source>
</evidence>
<name>A0A9W4KJW8_9EURO</name>
<dbReference type="GO" id="GO:0004497">
    <property type="term" value="F:monooxygenase activity"/>
    <property type="evidence" value="ECO:0007669"/>
    <property type="project" value="UniProtKB-KW"/>
</dbReference>
<dbReference type="PANTHER" id="PTHR24305">
    <property type="entry name" value="CYTOCHROME P450"/>
    <property type="match status" value="1"/>
</dbReference>
<dbReference type="PROSITE" id="PS00086">
    <property type="entry name" value="CYTOCHROME_P450"/>
    <property type="match status" value="1"/>
</dbReference>
<evidence type="ECO:0000256" key="6">
    <source>
        <dbReference type="PIRSR" id="PIRSR602403-1"/>
    </source>
</evidence>
<keyword evidence="5 6" id="KW-0408">Iron</keyword>
<dbReference type="InterPro" id="IPR002403">
    <property type="entry name" value="Cyt_P450_E_grp-IV"/>
</dbReference>
<evidence type="ECO:0000313" key="8">
    <source>
        <dbReference type="EMBL" id="CAG8903133.1"/>
    </source>
</evidence>
<dbReference type="SUPFAM" id="SSF48264">
    <property type="entry name" value="Cytochrome P450"/>
    <property type="match status" value="1"/>
</dbReference>
<evidence type="ECO:0000256" key="5">
    <source>
        <dbReference type="ARBA" id="ARBA00023004"/>
    </source>
</evidence>
<dbReference type="InterPro" id="IPR001128">
    <property type="entry name" value="Cyt_P450"/>
</dbReference>
<reference evidence="8" key="1">
    <citation type="submission" date="2021-07" db="EMBL/GenBank/DDBJ databases">
        <authorList>
            <person name="Branca A.L. A."/>
        </authorList>
    </citation>
    <scope>NUCLEOTIDE SEQUENCE</scope>
</reference>
<keyword evidence="4 7" id="KW-0560">Oxidoreductase</keyword>
<evidence type="ECO:0000256" key="7">
    <source>
        <dbReference type="RuleBase" id="RU000461"/>
    </source>
</evidence>
<accession>A0A9W4KJW8</accession>
<dbReference type="EMBL" id="CAJVRC010000880">
    <property type="protein sequence ID" value="CAG8903133.1"/>
    <property type="molecule type" value="Genomic_DNA"/>
</dbReference>
<dbReference type="GO" id="GO:0043386">
    <property type="term" value="P:mycotoxin biosynthetic process"/>
    <property type="evidence" value="ECO:0007669"/>
    <property type="project" value="UniProtKB-ARBA"/>
</dbReference>
<dbReference type="Pfam" id="PF00067">
    <property type="entry name" value="p450"/>
    <property type="match status" value="1"/>
</dbReference>
<comment type="cofactor">
    <cofactor evidence="1 6">
        <name>heme</name>
        <dbReference type="ChEBI" id="CHEBI:30413"/>
    </cofactor>
</comment>
<dbReference type="PRINTS" id="PR00385">
    <property type="entry name" value="P450"/>
</dbReference>
<dbReference type="GO" id="GO:0016705">
    <property type="term" value="F:oxidoreductase activity, acting on paired donors, with incorporation or reduction of molecular oxygen"/>
    <property type="evidence" value="ECO:0007669"/>
    <property type="project" value="InterPro"/>
</dbReference>
<evidence type="ECO:0000313" key="9">
    <source>
        <dbReference type="Proteomes" id="UP001154252"/>
    </source>
</evidence>
<dbReference type="Proteomes" id="UP001154252">
    <property type="component" value="Unassembled WGS sequence"/>
</dbReference>
<dbReference type="AlphaFoldDB" id="A0A9W4KJW8"/>
<keyword evidence="9" id="KW-1185">Reference proteome</keyword>